<dbReference type="Pfam" id="PF13302">
    <property type="entry name" value="Acetyltransf_3"/>
    <property type="match status" value="1"/>
</dbReference>
<proteinExistence type="predicted"/>
<comment type="caution">
    <text evidence="2">The sequence shown here is derived from an EMBL/GenBank/DDBJ whole genome shotgun (WGS) entry which is preliminary data.</text>
</comment>
<dbReference type="PANTHER" id="PTHR43792:SF1">
    <property type="entry name" value="N-ACETYLTRANSFERASE DOMAIN-CONTAINING PROTEIN"/>
    <property type="match status" value="1"/>
</dbReference>
<dbReference type="Gene3D" id="3.40.630.30">
    <property type="match status" value="1"/>
</dbReference>
<dbReference type="PANTHER" id="PTHR43792">
    <property type="entry name" value="GNAT FAMILY, PUTATIVE (AFU_ORTHOLOGUE AFUA_3G00765)-RELATED-RELATED"/>
    <property type="match status" value="1"/>
</dbReference>
<reference evidence="2 3" key="1">
    <citation type="submission" date="2018-08" db="EMBL/GenBank/DDBJ databases">
        <title>Whole genome sequence analysis of Dermacoccus abyssi bacteria isolated from Deep Mariana trench Micromonospora spp reveals genes involved in the environmental adaptation and production of secondary metabolites.</title>
        <authorList>
            <person name="Abdel-Mageed W.M."/>
            <person name="Lehri B."/>
            <person name="Nouioui I."/>
            <person name="Goodfellow I."/>
            <person name="Jaspars M."/>
            <person name="Karlyshev A."/>
        </authorList>
    </citation>
    <scope>NUCLEOTIDE SEQUENCE [LARGE SCALE GENOMIC DNA]</scope>
    <source>
        <strain evidence="2 3">MT1.1</strain>
    </source>
</reference>
<dbReference type="Proteomes" id="UP000285376">
    <property type="component" value="Unassembled WGS sequence"/>
</dbReference>
<name>A0A417Z6I3_9MICO</name>
<dbReference type="RefSeq" id="WP_118913234.1">
    <property type="nucleotide sequence ID" value="NZ_CBCRVH010000008.1"/>
</dbReference>
<keyword evidence="2" id="KW-0808">Transferase</keyword>
<dbReference type="PROSITE" id="PS51186">
    <property type="entry name" value="GNAT"/>
    <property type="match status" value="1"/>
</dbReference>
<protein>
    <submittedName>
        <fullName evidence="2">N-acetyltransferase</fullName>
    </submittedName>
</protein>
<evidence type="ECO:0000313" key="3">
    <source>
        <dbReference type="Proteomes" id="UP000285376"/>
    </source>
</evidence>
<evidence type="ECO:0000259" key="1">
    <source>
        <dbReference type="PROSITE" id="PS51186"/>
    </source>
</evidence>
<feature type="domain" description="N-acetyltransferase" evidence="1">
    <location>
        <begin position="13"/>
        <end position="176"/>
    </location>
</feature>
<organism evidence="2 3">
    <name type="scientific">Dermacoccus abyssi</name>
    <dbReference type="NCBI Taxonomy" id="322596"/>
    <lineage>
        <taxon>Bacteria</taxon>
        <taxon>Bacillati</taxon>
        <taxon>Actinomycetota</taxon>
        <taxon>Actinomycetes</taxon>
        <taxon>Micrococcales</taxon>
        <taxon>Dermacoccaceae</taxon>
        <taxon>Dermacoccus</taxon>
    </lineage>
</organism>
<dbReference type="SUPFAM" id="SSF55729">
    <property type="entry name" value="Acyl-CoA N-acyltransferases (Nat)"/>
    <property type="match status" value="1"/>
</dbReference>
<dbReference type="EMBL" id="QWLM01000006">
    <property type="protein sequence ID" value="RHW46212.1"/>
    <property type="molecule type" value="Genomic_DNA"/>
</dbReference>
<dbReference type="GO" id="GO:0016747">
    <property type="term" value="F:acyltransferase activity, transferring groups other than amino-acyl groups"/>
    <property type="evidence" value="ECO:0007669"/>
    <property type="project" value="InterPro"/>
</dbReference>
<accession>A0A417Z6I3</accession>
<dbReference type="InterPro" id="IPR051531">
    <property type="entry name" value="N-acetyltransferase"/>
</dbReference>
<dbReference type="AlphaFoldDB" id="A0A417Z6I3"/>
<evidence type="ECO:0000313" key="2">
    <source>
        <dbReference type="EMBL" id="RHW46212.1"/>
    </source>
</evidence>
<dbReference type="InterPro" id="IPR000182">
    <property type="entry name" value="GNAT_dom"/>
</dbReference>
<dbReference type="InterPro" id="IPR016181">
    <property type="entry name" value="Acyl_CoA_acyltransferase"/>
</dbReference>
<gene>
    <name evidence="2" type="ORF">D1832_07090</name>
</gene>
<sequence length="182" mass="19587">MASPAETLHTERLVLRRFAPDDDADLEFALELHANPDLARFIPSAVLTTREDAAAWLRRIDGNTAPGRGWWCVEAEGAPVAAILLKPIPFSAGYTNAATEDVEIGWRATSTATGHGYVTEAARAVLDAALAGGLDRVVAVTDPANVASRRVTARIGMTHLGRTERYYDASLELFVARSDRSA</sequence>